<dbReference type="InterPro" id="IPR050090">
    <property type="entry name" value="Tyrosine_recombinase_XerCD"/>
</dbReference>
<comment type="caution">
    <text evidence="5">The sequence shown here is derived from an EMBL/GenBank/DDBJ whole genome shotgun (WGS) entry which is preliminary data.</text>
</comment>
<dbReference type="Pfam" id="PF17293">
    <property type="entry name" value="Arm-DNA-bind_5"/>
    <property type="match status" value="1"/>
</dbReference>
<evidence type="ECO:0000313" key="5">
    <source>
        <dbReference type="EMBL" id="KXB75068.1"/>
    </source>
</evidence>
<sequence>MAVNFYLEKRTNKNGDAPIRISATIKGARYLTSSGCSISCGKWDAEKQRVKRGCINANGITYNVINARLAKIIELYTTYENECLINSYKPTKQDLIELFANKFGRRLKGTLAGKREKKLFDYLHDFTDEMGTRNEWTKATYQKFNALENHLKGFNENLSFADITETCLNNFVTYLRNKLDMKNSTIGNQLGFLKWFLRWADMRGYCTENAYKTFTPKLKTAAHSVVFLDWEELMKVYEFVIPANGSEVTLINNTNGKTYKKIVHDAAALKKTRDIFCFCCFTSLRYSDANNLKKADVRDNEKITLTTIKTSDTITIELNKYAKSILYKYRDADFGGYALPRITNQRMNGYLKDLCELCGINQPITKTYYRGNERVDEVFPKYALIGTHTGRRTFICNALMLGIPAEIVMKWTGHSDYKSMKPYIDVTNAAKEKAMQLFDNI</sequence>
<dbReference type="EMBL" id="LSDL01000127">
    <property type="protein sequence ID" value="KXB75068.1"/>
    <property type="molecule type" value="Genomic_DNA"/>
</dbReference>
<dbReference type="PROSITE" id="PS51898">
    <property type="entry name" value="TYR_RECOMBINASE"/>
    <property type="match status" value="1"/>
</dbReference>
<dbReference type="InterPro" id="IPR002104">
    <property type="entry name" value="Integrase_catalytic"/>
</dbReference>
<dbReference type="PATRIC" id="fig|419005.5.peg.1898"/>
<evidence type="ECO:0000256" key="1">
    <source>
        <dbReference type="ARBA" id="ARBA00008857"/>
    </source>
</evidence>
<keyword evidence="3" id="KW-0233">DNA recombination</keyword>
<dbReference type="AlphaFoldDB" id="A0A134B536"/>
<dbReference type="Gene3D" id="1.10.443.10">
    <property type="entry name" value="Intergrase catalytic core"/>
    <property type="match status" value="1"/>
</dbReference>
<dbReference type="InterPro" id="IPR013762">
    <property type="entry name" value="Integrase-like_cat_sf"/>
</dbReference>
<evidence type="ECO:0000256" key="3">
    <source>
        <dbReference type="ARBA" id="ARBA00023172"/>
    </source>
</evidence>
<dbReference type="InterPro" id="IPR035386">
    <property type="entry name" value="Arm-DNA-bind_5"/>
</dbReference>
<proteinExistence type="inferred from homology"/>
<protein>
    <submittedName>
        <fullName evidence="5">Site-specific recombinase, phage integrase family</fullName>
    </submittedName>
</protein>
<dbReference type="InterPro" id="IPR010998">
    <property type="entry name" value="Integrase_recombinase_N"/>
</dbReference>
<keyword evidence="2" id="KW-0238">DNA-binding</keyword>
<dbReference type="PANTHER" id="PTHR30349:SF64">
    <property type="entry name" value="PROPHAGE INTEGRASE INTD-RELATED"/>
    <property type="match status" value="1"/>
</dbReference>
<dbReference type="GO" id="GO:0015074">
    <property type="term" value="P:DNA integration"/>
    <property type="evidence" value="ECO:0007669"/>
    <property type="project" value="InterPro"/>
</dbReference>
<organism evidence="5">
    <name type="scientific">Prevotella amnii</name>
    <dbReference type="NCBI Taxonomy" id="419005"/>
    <lineage>
        <taxon>Bacteria</taxon>
        <taxon>Pseudomonadati</taxon>
        <taxon>Bacteroidota</taxon>
        <taxon>Bacteroidia</taxon>
        <taxon>Bacteroidales</taxon>
        <taxon>Prevotellaceae</taxon>
        <taxon>Prevotella</taxon>
    </lineage>
</organism>
<dbReference type="SUPFAM" id="SSF56349">
    <property type="entry name" value="DNA breaking-rejoining enzymes"/>
    <property type="match status" value="1"/>
</dbReference>
<evidence type="ECO:0000313" key="6">
    <source>
        <dbReference type="Proteomes" id="UP000070531"/>
    </source>
</evidence>
<dbReference type="Pfam" id="PF13102">
    <property type="entry name" value="Phage_int_SAM_5"/>
    <property type="match status" value="1"/>
</dbReference>
<evidence type="ECO:0000259" key="4">
    <source>
        <dbReference type="PROSITE" id="PS51898"/>
    </source>
</evidence>
<dbReference type="Pfam" id="PF00589">
    <property type="entry name" value="Phage_integrase"/>
    <property type="match status" value="1"/>
</dbReference>
<dbReference type="GO" id="GO:0006310">
    <property type="term" value="P:DNA recombination"/>
    <property type="evidence" value="ECO:0007669"/>
    <property type="project" value="UniProtKB-KW"/>
</dbReference>
<accession>A0A134B536</accession>
<dbReference type="GO" id="GO:0003677">
    <property type="term" value="F:DNA binding"/>
    <property type="evidence" value="ECO:0007669"/>
    <property type="project" value="UniProtKB-KW"/>
</dbReference>
<name>A0A134B536_9BACT</name>
<dbReference type="STRING" id="419005.HMPREF1860_01897"/>
<reference evidence="5 6" key="1">
    <citation type="submission" date="2016-01" db="EMBL/GenBank/DDBJ databases">
        <authorList>
            <person name="Oliw E.H."/>
        </authorList>
    </citation>
    <scope>NUCLEOTIDE SEQUENCE [LARGE SCALE GENOMIC DNA]</scope>
    <source>
        <strain evidence="5 6">DNF00307</strain>
    </source>
</reference>
<dbReference type="CDD" id="cd01185">
    <property type="entry name" value="INTN1_C_like"/>
    <property type="match status" value="1"/>
</dbReference>
<evidence type="ECO:0000256" key="2">
    <source>
        <dbReference type="ARBA" id="ARBA00023125"/>
    </source>
</evidence>
<gene>
    <name evidence="5" type="ORF">HMPREF1860_01897</name>
</gene>
<dbReference type="Proteomes" id="UP000070531">
    <property type="component" value="Unassembled WGS sequence"/>
</dbReference>
<dbReference type="Gene3D" id="1.10.150.130">
    <property type="match status" value="1"/>
</dbReference>
<dbReference type="RefSeq" id="WP_060933298.1">
    <property type="nucleotide sequence ID" value="NZ_KQ960561.1"/>
</dbReference>
<dbReference type="PANTHER" id="PTHR30349">
    <property type="entry name" value="PHAGE INTEGRASE-RELATED"/>
    <property type="match status" value="1"/>
</dbReference>
<dbReference type="InterPro" id="IPR011010">
    <property type="entry name" value="DNA_brk_join_enz"/>
</dbReference>
<comment type="similarity">
    <text evidence="1">Belongs to the 'phage' integrase family.</text>
</comment>
<dbReference type="InterPro" id="IPR025269">
    <property type="entry name" value="SAM-like_dom"/>
</dbReference>
<feature type="domain" description="Tyr recombinase" evidence="4">
    <location>
        <begin position="249"/>
        <end position="436"/>
    </location>
</feature>